<evidence type="ECO:0000259" key="1">
    <source>
        <dbReference type="PROSITE" id="PS51201"/>
    </source>
</evidence>
<dbReference type="PROSITE" id="PS51201">
    <property type="entry name" value="RCK_N"/>
    <property type="match status" value="1"/>
</dbReference>
<evidence type="ECO:0000313" key="3">
    <source>
        <dbReference type="EMBL" id="RKS77488.1"/>
    </source>
</evidence>
<evidence type="ECO:0000313" key="4">
    <source>
        <dbReference type="Proteomes" id="UP000281955"/>
    </source>
</evidence>
<dbReference type="PANTHER" id="PTHR43833">
    <property type="entry name" value="POTASSIUM CHANNEL PROTEIN 2-RELATED-RELATED"/>
    <property type="match status" value="1"/>
</dbReference>
<comment type="caution">
    <text evidence="3">The sequence shown here is derived from an EMBL/GenBank/DDBJ whole genome shotgun (WGS) entry which is preliminary data.</text>
</comment>
<dbReference type="PANTHER" id="PTHR43833:SF7">
    <property type="entry name" value="KTR SYSTEM POTASSIUM UPTAKE PROTEIN C"/>
    <property type="match status" value="1"/>
</dbReference>
<feature type="domain" description="RCK N-terminal" evidence="1">
    <location>
        <begin position="7"/>
        <end position="123"/>
    </location>
</feature>
<dbReference type="Gene3D" id="3.40.50.720">
    <property type="entry name" value="NAD(P)-binding Rossmann-like Domain"/>
    <property type="match status" value="1"/>
</dbReference>
<reference evidence="3 4" key="1">
    <citation type="submission" date="2018-10" db="EMBL/GenBank/DDBJ databases">
        <title>Genomic Encyclopedia of Archaeal and Bacterial Type Strains, Phase II (KMG-II): from individual species to whole genera.</title>
        <authorList>
            <person name="Goeker M."/>
        </authorList>
    </citation>
    <scope>NUCLEOTIDE SEQUENCE [LARGE SCALE GENOMIC DNA]</scope>
    <source>
        <strain evidence="3 4">RP-AC37</strain>
    </source>
</reference>
<gene>
    <name evidence="3" type="ORF">CLV35_1174</name>
</gene>
<dbReference type="InterPro" id="IPR036291">
    <property type="entry name" value="NAD(P)-bd_dom_sf"/>
</dbReference>
<dbReference type="PROSITE" id="PS51202">
    <property type="entry name" value="RCK_C"/>
    <property type="match status" value="1"/>
</dbReference>
<feature type="domain" description="RCK C-terminal" evidence="2">
    <location>
        <begin position="139"/>
        <end position="220"/>
    </location>
</feature>
<dbReference type="AlphaFoldDB" id="A0A420XRI1"/>
<dbReference type="Pfam" id="PF02254">
    <property type="entry name" value="TrkA_N"/>
    <property type="match status" value="1"/>
</dbReference>
<name>A0A420XRI1_9ACTN</name>
<dbReference type="InterPro" id="IPR006037">
    <property type="entry name" value="RCK_C"/>
</dbReference>
<dbReference type="SUPFAM" id="SSF116726">
    <property type="entry name" value="TrkA C-terminal domain-like"/>
    <property type="match status" value="1"/>
</dbReference>
<dbReference type="GO" id="GO:0008324">
    <property type="term" value="F:monoatomic cation transmembrane transporter activity"/>
    <property type="evidence" value="ECO:0007669"/>
    <property type="project" value="InterPro"/>
</dbReference>
<organism evidence="3 4">
    <name type="scientific">Motilibacter peucedani</name>
    <dbReference type="NCBI Taxonomy" id="598650"/>
    <lineage>
        <taxon>Bacteria</taxon>
        <taxon>Bacillati</taxon>
        <taxon>Actinomycetota</taxon>
        <taxon>Actinomycetes</taxon>
        <taxon>Motilibacterales</taxon>
        <taxon>Motilibacteraceae</taxon>
        <taxon>Motilibacter</taxon>
    </lineage>
</organism>
<dbReference type="InterPro" id="IPR050721">
    <property type="entry name" value="Trk_Ktr_HKT_K-transport"/>
</dbReference>
<dbReference type="Pfam" id="PF02080">
    <property type="entry name" value="TrkA_C"/>
    <property type="match status" value="1"/>
</dbReference>
<dbReference type="GO" id="GO:0006813">
    <property type="term" value="P:potassium ion transport"/>
    <property type="evidence" value="ECO:0007669"/>
    <property type="project" value="InterPro"/>
</dbReference>
<dbReference type="InterPro" id="IPR036721">
    <property type="entry name" value="RCK_C_sf"/>
</dbReference>
<evidence type="ECO:0000259" key="2">
    <source>
        <dbReference type="PROSITE" id="PS51202"/>
    </source>
</evidence>
<dbReference type="InterPro" id="IPR003148">
    <property type="entry name" value="RCK_N"/>
</dbReference>
<dbReference type="OrthoDB" id="9776294at2"/>
<dbReference type="InParanoid" id="A0A420XRI1"/>
<proteinExistence type="predicted"/>
<protein>
    <submittedName>
        <fullName evidence="3">Trk system potassium uptake protein TrkA</fullName>
    </submittedName>
</protein>
<dbReference type="Proteomes" id="UP000281955">
    <property type="component" value="Unassembled WGS sequence"/>
</dbReference>
<dbReference type="EMBL" id="RBWV01000010">
    <property type="protein sequence ID" value="RKS77488.1"/>
    <property type="molecule type" value="Genomic_DNA"/>
</dbReference>
<dbReference type="Gene3D" id="3.30.70.1450">
    <property type="entry name" value="Regulator of K+ conductance, C-terminal domain"/>
    <property type="match status" value="1"/>
</dbReference>
<sequence length="220" mass="23557">MGRNIVEGGVLVVGLGRFGSTLAKSLERSGTSVIAVDPRQEVVQEMSNYCTHVVQADWTSEEALRQVGAGDCEVAVVAIGTDIEASILATSVLVDIGIPHIWAKAVTEPHGRILSRVGAHHVVYPEQDAGKRVAHLLTERILDFIDLGDGHAIVKISAHRGLRGRSLAESHLRSKYGVTVVAIKRQDGRIDPAAADTVVGEGDQLIVMGETRDTERFAAE</sequence>
<keyword evidence="4" id="KW-1185">Reference proteome</keyword>
<dbReference type="SUPFAM" id="SSF51735">
    <property type="entry name" value="NAD(P)-binding Rossmann-fold domains"/>
    <property type="match status" value="1"/>
</dbReference>
<dbReference type="RefSeq" id="WP_121192965.1">
    <property type="nucleotide sequence ID" value="NZ_RBWV01000010.1"/>
</dbReference>
<accession>A0A420XRI1</accession>